<dbReference type="AlphaFoldDB" id="T2GB68"/>
<dbReference type="InterPro" id="IPR019833">
    <property type="entry name" value="Mn/Fe_SOD_BS"/>
</dbReference>
<evidence type="ECO:0000313" key="14">
    <source>
        <dbReference type="Proteomes" id="UP000016587"/>
    </source>
</evidence>
<dbReference type="NCBIfam" id="TIGR01409">
    <property type="entry name" value="TAT_signal_seq"/>
    <property type="match status" value="1"/>
</dbReference>
<feature type="chain" id="PRO_5004588220" description="Superoxide dismutase" evidence="10">
    <location>
        <begin position="39"/>
        <end position="244"/>
    </location>
</feature>
<dbReference type="SUPFAM" id="SSF46609">
    <property type="entry name" value="Fe,Mn superoxide dismutase (SOD), N-terminal domain"/>
    <property type="match status" value="1"/>
</dbReference>
<dbReference type="InterPro" id="IPR036314">
    <property type="entry name" value="SOD_C_sf"/>
</dbReference>
<dbReference type="Pfam" id="PF00081">
    <property type="entry name" value="Sod_Fe_N"/>
    <property type="match status" value="1"/>
</dbReference>
<evidence type="ECO:0000256" key="3">
    <source>
        <dbReference type="ARBA" id="ARBA00011771"/>
    </source>
</evidence>
<evidence type="ECO:0000256" key="6">
    <source>
        <dbReference type="ARBA" id="ARBA00023002"/>
    </source>
</evidence>
<dbReference type="PROSITE" id="PS00088">
    <property type="entry name" value="SOD_MN"/>
    <property type="match status" value="1"/>
</dbReference>
<dbReference type="SUPFAM" id="SSF54719">
    <property type="entry name" value="Fe,Mn superoxide dismutase (SOD), C-terminal domain"/>
    <property type="match status" value="1"/>
</dbReference>
<dbReference type="Gene3D" id="1.10.287.990">
    <property type="entry name" value="Fe,Mn superoxide dismutase (SOD) domain"/>
    <property type="match status" value="1"/>
</dbReference>
<comment type="subunit">
    <text evidence="3">Heterodimer of a large and a small subunit.</text>
</comment>
<dbReference type="Pfam" id="PF02777">
    <property type="entry name" value="Sod_Fe_C"/>
    <property type="match status" value="1"/>
</dbReference>
<dbReference type="PIRSF" id="PIRSF000349">
    <property type="entry name" value="SODismutase"/>
    <property type="match status" value="1"/>
</dbReference>
<feature type="binding site" evidence="8">
    <location>
        <position position="70"/>
    </location>
    <ligand>
        <name>Mn(2+)</name>
        <dbReference type="ChEBI" id="CHEBI:29035"/>
    </ligand>
</feature>
<evidence type="ECO:0000256" key="10">
    <source>
        <dbReference type="SAM" id="SignalP"/>
    </source>
</evidence>
<keyword evidence="10" id="KW-0732">Signal</keyword>
<evidence type="ECO:0000256" key="4">
    <source>
        <dbReference type="ARBA" id="ARBA00012682"/>
    </source>
</evidence>
<dbReference type="eggNOG" id="COG0605">
    <property type="taxonomic scope" value="Bacteria"/>
</dbReference>
<dbReference type="RefSeq" id="WP_021760200.1">
    <property type="nucleotide sequence ID" value="NC_022444.1"/>
</dbReference>
<feature type="domain" description="Manganese/iron superoxide dismutase N-terminal" evidence="11">
    <location>
        <begin position="48"/>
        <end position="128"/>
    </location>
</feature>
<accession>T2GB68</accession>
<feature type="domain" description="Manganese/iron superoxide dismutase C-terminal" evidence="12">
    <location>
        <begin position="138"/>
        <end position="236"/>
    </location>
</feature>
<keyword evidence="14" id="KW-1185">Reference proteome</keyword>
<evidence type="ECO:0000256" key="1">
    <source>
        <dbReference type="ARBA" id="ARBA00004418"/>
    </source>
</evidence>
<dbReference type="PANTHER" id="PTHR42769:SF3">
    <property type="entry name" value="SUPEROXIDE DISMUTASE [FE] 2, CHLOROPLASTIC"/>
    <property type="match status" value="1"/>
</dbReference>
<dbReference type="EC" id="1.15.1.1" evidence="4 9"/>
<dbReference type="PATRIC" id="fig|1121448.10.peg.1532"/>
<dbReference type="GO" id="GO:0042597">
    <property type="term" value="C:periplasmic space"/>
    <property type="evidence" value="ECO:0007669"/>
    <property type="project" value="UniProtKB-SubCell"/>
</dbReference>
<feature type="binding site" evidence="8">
    <location>
        <position position="121"/>
    </location>
    <ligand>
        <name>Mn(2+)</name>
        <dbReference type="ChEBI" id="CHEBI:29035"/>
    </ligand>
</feature>
<dbReference type="EMBL" id="CP006585">
    <property type="protein sequence ID" value="AGW13376.1"/>
    <property type="molecule type" value="Genomic_DNA"/>
</dbReference>
<protein>
    <recommendedName>
        <fullName evidence="4 9">Superoxide dismutase</fullName>
        <ecNumber evidence="4 9">1.15.1.1</ecNumber>
    </recommendedName>
</protein>
<dbReference type="HOGENOM" id="CLU_031625_0_1_7"/>
<dbReference type="InterPro" id="IPR036324">
    <property type="entry name" value="Mn/Fe_SOD_N_sf"/>
</dbReference>
<keyword evidence="5 8" id="KW-0479">Metal-binding</keyword>
<evidence type="ECO:0000256" key="7">
    <source>
        <dbReference type="ARBA" id="ARBA00023014"/>
    </source>
</evidence>
<dbReference type="InterPro" id="IPR019832">
    <property type="entry name" value="Mn/Fe_SOD_C"/>
</dbReference>
<evidence type="ECO:0000256" key="2">
    <source>
        <dbReference type="ARBA" id="ARBA00008714"/>
    </source>
</evidence>
<dbReference type="GO" id="GO:0004784">
    <property type="term" value="F:superoxide dismutase activity"/>
    <property type="evidence" value="ECO:0007669"/>
    <property type="project" value="UniProtKB-EC"/>
</dbReference>
<dbReference type="Gene3D" id="3.55.40.20">
    <property type="entry name" value="Iron/manganese superoxide dismutase, C-terminal domain"/>
    <property type="match status" value="1"/>
</dbReference>
<dbReference type="GO" id="GO:0046872">
    <property type="term" value="F:metal ion binding"/>
    <property type="evidence" value="ECO:0007669"/>
    <property type="project" value="UniProtKB-KW"/>
</dbReference>
<dbReference type="PRINTS" id="PR01703">
    <property type="entry name" value="MNSODISMTASE"/>
</dbReference>
<dbReference type="InterPro" id="IPR019831">
    <property type="entry name" value="Mn/Fe_SOD_N"/>
</dbReference>
<dbReference type="Proteomes" id="UP000016587">
    <property type="component" value="Chromosome"/>
</dbReference>
<dbReference type="OrthoDB" id="9803125at2"/>
<dbReference type="InterPro" id="IPR001189">
    <property type="entry name" value="Mn/Fe_SOD"/>
</dbReference>
<evidence type="ECO:0000313" key="13">
    <source>
        <dbReference type="EMBL" id="AGW13376.1"/>
    </source>
</evidence>
<dbReference type="PROSITE" id="PS51318">
    <property type="entry name" value="TAT"/>
    <property type="match status" value="1"/>
</dbReference>
<evidence type="ECO:0000256" key="5">
    <source>
        <dbReference type="ARBA" id="ARBA00022723"/>
    </source>
</evidence>
<gene>
    <name evidence="13" type="ORF">DGI_1536</name>
</gene>
<sequence length="244" mass="26145">MHSCNSSCLPRREFLKTVALGTAVAAVAASSMSSIAFAQTPADGPVVLPALPYAPNALEPVISANTLGFHHGKHHAGYVANTNRLLKDSGIAATSLEDIVKAAAEQKKQGLFNNAAQVYNHNLYWQSLTPGGGNIPAAMQELLTRDFGSVDAAKKALADCAVNRFASGWAWLVADPAAKNTLKIVDTMNAETPLTMGLTPLLVIDVWEHAYYLDYQNKRADYAKAVIDKLLNWDAALARLQKTA</sequence>
<evidence type="ECO:0000259" key="12">
    <source>
        <dbReference type="Pfam" id="PF02777"/>
    </source>
</evidence>
<dbReference type="PANTHER" id="PTHR42769">
    <property type="entry name" value="SUPEROXIDE DISMUTASE"/>
    <property type="match status" value="1"/>
</dbReference>
<evidence type="ECO:0000259" key="11">
    <source>
        <dbReference type="Pfam" id="PF00081"/>
    </source>
</evidence>
<feature type="binding site" evidence="8">
    <location>
        <position position="209"/>
    </location>
    <ligand>
        <name>Mn(2+)</name>
        <dbReference type="ChEBI" id="CHEBI:29035"/>
    </ligand>
</feature>
<dbReference type="STRING" id="1121448.DGI_1536"/>
<evidence type="ECO:0000256" key="8">
    <source>
        <dbReference type="PIRSR" id="PIRSR000349-1"/>
    </source>
</evidence>
<dbReference type="GO" id="GO:0051536">
    <property type="term" value="F:iron-sulfur cluster binding"/>
    <property type="evidence" value="ECO:0007669"/>
    <property type="project" value="UniProtKB-KW"/>
</dbReference>
<keyword evidence="7" id="KW-0411">Iron-sulfur</keyword>
<reference evidence="13 14" key="1">
    <citation type="journal article" date="2013" name="J. Bacteriol.">
        <title>Roles of HynAB and Ech, the only two hydrogenases found in the model sulfate reducer Desulfovibrio gigas.</title>
        <authorList>
            <person name="Morais-Silva F.O."/>
            <person name="Santos C.I."/>
            <person name="Rodrigues R."/>
            <person name="Pereira I.A."/>
            <person name="Rodrigues-Pousada C."/>
        </authorList>
    </citation>
    <scope>NUCLEOTIDE SEQUENCE [LARGE SCALE GENOMIC DNA]</scope>
    <source>
        <strain evidence="14">ATCC 19364 / DSM 1382 / NCIMB 9332 / VKM B-1759</strain>
    </source>
</reference>
<comment type="similarity">
    <text evidence="2 9">Belongs to the iron/manganese superoxide dismutase family.</text>
</comment>
<organism evidence="13 14">
    <name type="scientific">Megalodesulfovibrio gigas (strain ATCC 19364 / DSM 1382 / NCIMB 9332 / VKM B-1759)</name>
    <name type="common">Desulfovibrio gigas</name>
    <dbReference type="NCBI Taxonomy" id="1121448"/>
    <lineage>
        <taxon>Bacteria</taxon>
        <taxon>Pseudomonadati</taxon>
        <taxon>Thermodesulfobacteriota</taxon>
        <taxon>Desulfovibrionia</taxon>
        <taxon>Desulfovibrionales</taxon>
        <taxon>Desulfovibrionaceae</taxon>
        <taxon>Megalodesulfovibrio</taxon>
    </lineage>
</organism>
<reference evidence="14" key="2">
    <citation type="submission" date="2013-07" db="EMBL/GenBank/DDBJ databases">
        <authorList>
            <person name="Morais-Silva F.O."/>
            <person name="Rezende A.M."/>
            <person name="Pimentel C."/>
            <person name="Resende D.M."/>
            <person name="Santos C.I."/>
            <person name="Clemente C."/>
            <person name="de Oliveira L.M."/>
            <person name="da Silva S.M."/>
            <person name="Costa D.A."/>
            <person name="Varela-Raposo A."/>
            <person name="Horacio E.C.A."/>
            <person name="Matos M."/>
            <person name="Flores O."/>
            <person name="Ruiz J.C."/>
            <person name="Rodrigues-Pousada C."/>
        </authorList>
    </citation>
    <scope>NUCLEOTIDE SEQUENCE [LARGE SCALE GENOMIC DNA]</scope>
    <source>
        <strain evidence="14">ATCC 19364 / DSM 1382 / NCIMB 9332 / VKM B-1759</strain>
    </source>
</reference>
<keyword evidence="7" id="KW-0408">Iron</keyword>
<dbReference type="KEGG" id="dgg:DGI_1536"/>
<comment type="subcellular location">
    <subcellularLocation>
        <location evidence="1">Periplasm</location>
    </subcellularLocation>
</comment>
<feature type="signal peptide" evidence="10">
    <location>
        <begin position="1"/>
        <end position="38"/>
    </location>
</feature>
<comment type="catalytic activity">
    <reaction evidence="9">
        <text>2 superoxide + 2 H(+) = H2O2 + O2</text>
        <dbReference type="Rhea" id="RHEA:20696"/>
        <dbReference type="ChEBI" id="CHEBI:15378"/>
        <dbReference type="ChEBI" id="CHEBI:15379"/>
        <dbReference type="ChEBI" id="CHEBI:16240"/>
        <dbReference type="ChEBI" id="CHEBI:18421"/>
        <dbReference type="EC" id="1.15.1.1"/>
    </reaction>
</comment>
<dbReference type="InterPro" id="IPR019546">
    <property type="entry name" value="TAT_signal_bac_arc"/>
</dbReference>
<keyword evidence="6 9" id="KW-0560">Oxidoreductase</keyword>
<name>T2GB68_MEGG1</name>
<proteinExistence type="inferred from homology"/>
<dbReference type="InterPro" id="IPR006311">
    <property type="entry name" value="TAT_signal"/>
</dbReference>
<evidence type="ECO:0000256" key="9">
    <source>
        <dbReference type="RuleBase" id="RU000414"/>
    </source>
</evidence>
<comment type="function">
    <text evidence="9">Destroys radicals which are normally produced within the cells and which are toxic to biological systems.</text>
</comment>
<feature type="binding site" evidence="8">
    <location>
        <position position="205"/>
    </location>
    <ligand>
        <name>Mn(2+)</name>
        <dbReference type="ChEBI" id="CHEBI:29035"/>
    </ligand>
</feature>